<feature type="transmembrane region" description="Helical" evidence="1">
    <location>
        <begin position="151"/>
        <end position="173"/>
    </location>
</feature>
<dbReference type="Pfam" id="PF06772">
    <property type="entry name" value="LtrA"/>
    <property type="match status" value="1"/>
</dbReference>
<keyword evidence="3" id="KW-1185">Reference proteome</keyword>
<dbReference type="RefSeq" id="WP_377338096.1">
    <property type="nucleotide sequence ID" value="NZ_JBHLUE010000008.1"/>
</dbReference>
<evidence type="ECO:0000313" key="2">
    <source>
        <dbReference type="EMBL" id="MFC0564805.1"/>
    </source>
</evidence>
<comment type="caution">
    <text evidence="2">The sequence shown here is derived from an EMBL/GenBank/DDBJ whole genome shotgun (WGS) entry which is preliminary data.</text>
</comment>
<sequence>MDREARLLHKGEATRRASFLELFFDLVFVFALTRVVARAVEDLTTDRGVTDWRTIVAGGAKTALLLLALWAVWQGTAWTTSRYDPYQPVVQIIVIIALGASMVMGVAIPRAFGPSGGPAFAAAYVTAQLSRPALLAFALRGSGRQRLKVRMLITYAVTAVLWILGVVVAQSWVRWLIWTGALGIEYLGSRTGWPVPGLGRSAASKWSIAAEHLAERYQQFFLVALGEAVLVTGLTYSNHALRPSTMVAFAVALTTSVLIWRIYFYRAGRILAEAVSQSRQPAQIGRSSADSHLLMMGGVVTTAIGYELTIAHPTGHAPPVWLVVILGGPALYMVGRSRFEHEVFARVSPSRLVAIGVLAALVPALLWAPTLLVLAAACLVLGGVAVADARRAWGKPPEPPAPPV</sequence>
<reference evidence="2 3" key="1">
    <citation type="submission" date="2024-09" db="EMBL/GenBank/DDBJ databases">
        <authorList>
            <person name="Sun Q."/>
            <person name="Mori K."/>
        </authorList>
    </citation>
    <scope>NUCLEOTIDE SEQUENCE [LARGE SCALE GENOMIC DNA]</scope>
    <source>
        <strain evidence="2 3">TBRC 2205</strain>
    </source>
</reference>
<feature type="transmembrane region" description="Helical" evidence="1">
    <location>
        <begin position="52"/>
        <end position="73"/>
    </location>
</feature>
<protein>
    <submittedName>
        <fullName evidence="2">Low temperature requirement protein A</fullName>
    </submittedName>
</protein>
<dbReference type="Proteomes" id="UP001589894">
    <property type="component" value="Unassembled WGS sequence"/>
</dbReference>
<evidence type="ECO:0000256" key="1">
    <source>
        <dbReference type="SAM" id="Phobius"/>
    </source>
</evidence>
<feature type="transmembrane region" description="Helical" evidence="1">
    <location>
        <begin position="120"/>
        <end position="139"/>
    </location>
</feature>
<feature type="transmembrane region" description="Helical" evidence="1">
    <location>
        <begin position="85"/>
        <end position="108"/>
    </location>
</feature>
<keyword evidence="1" id="KW-0812">Transmembrane</keyword>
<evidence type="ECO:0000313" key="3">
    <source>
        <dbReference type="Proteomes" id="UP001589894"/>
    </source>
</evidence>
<feature type="transmembrane region" description="Helical" evidence="1">
    <location>
        <begin position="318"/>
        <end position="335"/>
    </location>
</feature>
<dbReference type="PANTHER" id="PTHR36840:SF1">
    <property type="entry name" value="BLL5714 PROTEIN"/>
    <property type="match status" value="1"/>
</dbReference>
<proteinExistence type="predicted"/>
<name>A0ABV6NVJ9_9ACTN</name>
<dbReference type="InterPro" id="IPR010640">
    <property type="entry name" value="Low_temperature_requirement_A"/>
</dbReference>
<dbReference type="EMBL" id="JBHLUE010000008">
    <property type="protein sequence ID" value="MFC0564805.1"/>
    <property type="molecule type" value="Genomic_DNA"/>
</dbReference>
<dbReference type="PANTHER" id="PTHR36840">
    <property type="entry name" value="BLL5714 PROTEIN"/>
    <property type="match status" value="1"/>
</dbReference>
<feature type="transmembrane region" description="Helical" evidence="1">
    <location>
        <begin position="20"/>
        <end position="40"/>
    </location>
</feature>
<feature type="transmembrane region" description="Helical" evidence="1">
    <location>
        <begin position="246"/>
        <end position="264"/>
    </location>
</feature>
<feature type="transmembrane region" description="Helical" evidence="1">
    <location>
        <begin position="347"/>
        <end position="365"/>
    </location>
</feature>
<organism evidence="2 3">
    <name type="scientific">Plantactinospora siamensis</name>
    <dbReference type="NCBI Taxonomy" id="555372"/>
    <lineage>
        <taxon>Bacteria</taxon>
        <taxon>Bacillati</taxon>
        <taxon>Actinomycetota</taxon>
        <taxon>Actinomycetes</taxon>
        <taxon>Micromonosporales</taxon>
        <taxon>Micromonosporaceae</taxon>
        <taxon>Plantactinospora</taxon>
    </lineage>
</organism>
<accession>A0ABV6NVJ9</accession>
<keyword evidence="1" id="KW-0472">Membrane</keyword>
<feature type="transmembrane region" description="Helical" evidence="1">
    <location>
        <begin position="293"/>
        <end position="312"/>
    </location>
</feature>
<keyword evidence="1" id="KW-1133">Transmembrane helix</keyword>
<gene>
    <name evidence="2" type="ORF">ACFFHU_11750</name>
</gene>